<reference evidence="2" key="1">
    <citation type="submission" date="2018-11" db="EMBL/GenBank/DDBJ databases">
        <authorList>
            <person name="Alioto T."/>
            <person name="Alioto T."/>
        </authorList>
    </citation>
    <scope>NUCLEOTIDE SEQUENCE</scope>
</reference>
<evidence type="ECO:0000313" key="3">
    <source>
        <dbReference type="Proteomes" id="UP000596742"/>
    </source>
</evidence>
<sequence>MPRGRGRRRRQDKLRSGASGLGGLPGSTTATTSCEKVGRRPPADVQQEAYIERRQRVDEPE</sequence>
<name>A0A8B6FY50_MYTGA</name>
<organism evidence="2 3">
    <name type="scientific">Mytilus galloprovincialis</name>
    <name type="common">Mediterranean mussel</name>
    <dbReference type="NCBI Taxonomy" id="29158"/>
    <lineage>
        <taxon>Eukaryota</taxon>
        <taxon>Metazoa</taxon>
        <taxon>Spiralia</taxon>
        <taxon>Lophotrochozoa</taxon>
        <taxon>Mollusca</taxon>
        <taxon>Bivalvia</taxon>
        <taxon>Autobranchia</taxon>
        <taxon>Pteriomorphia</taxon>
        <taxon>Mytilida</taxon>
        <taxon>Mytiloidea</taxon>
        <taxon>Mytilidae</taxon>
        <taxon>Mytilinae</taxon>
        <taxon>Mytilus</taxon>
    </lineage>
</organism>
<gene>
    <name evidence="2" type="ORF">MGAL_10B070832</name>
</gene>
<comment type="caution">
    <text evidence="2">The sequence shown here is derived from an EMBL/GenBank/DDBJ whole genome shotgun (WGS) entry which is preliminary data.</text>
</comment>
<dbReference type="Proteomes" id="UP000596742">
    <property type="component" value="Unassembled WGS sequence"/>
</dbReference>
<proteinExistence type="predicted"/>
<feature type="compositionally biased region" description="Basic and acidic residues" evidence="1">
    <location>
        <begin position="50"/>
        <end position="61"/>
    </location>
</feature>
<evidence type="ECO:0000313" key="2">
    <source>
        <dbReference type="EMBL" id="VDI56331.1"/>
    </source>
</evidence>
<dbReference type="AlphaFoldDB" id="A0A8B6FY50"/>
<accession>A0A8B6FY50</accession>
<evidence type="ECO:0000256" key="1">
    <source>
        <dbReference type="SAM" id="MobiDB-lite"/>
    </source>
</evidence>
<feature type="compositionally biased region" description="Basic residues" evidence="1">
    <location>
        <begin position="1"/>
        <end position="12"/>
    </location>
</feature>
<feature type="region of interest" description="Disordered" evidence="1">
    <location>
        <begin position="1"/>
        <end position="61"/>
    </location>
</feature>
<dbReference type="PROSITE" id="PS51257">
    <property type="entry name" value="PROKAR_LIPOPROTEIN"/>
    <property type="match status" value="1"/>
</dbReference>
<dbReference type="EMBL" id="UYJE01007598">
    <property type="protein sequence ID" value="VDI56331.1"/>
    <property type="molecule type" value="Genomic_DNA"/>
</dbReference>
<protein>
    <submittedName>
        <fullName evidence="2">Uncharacterized protein</fullName>
    </submittedName>
</protein>
<keyword evidence="3" id="KW-1185">Reference proteome</keyword>